<gene>
    <name evidence="10" type="ORF">CKO25_10935</name>
</gene>
<dbReference type="SUPFAM" id="SSF56935">
    <property type="entry name" value="Porins"/>
    <property type="match status" value="1"/>
</dbReference>
<keyword evidence="3" id="KW-1134">Transmembrane beta strand</keyword>
<keyword evidence="4" id="KW-0812">Transmembrane</keyword>
<dbReference type="PANTHER" id="PTHR35093">
    <property type="entry name" value="OUTER MEMBRANE PROTEIN NMB0088-RELATED"/>
    <property type="match status" value="1"/>
</dbReference>
<feature type="compositionally biased region" description="Pro residues" evidence="8">
    <location>
        <begin position="188"/>
        <end position="202"/>
    </location>
</feature>
<comment type="subcellular location">
    <subcellularLocation>
        <location evidence="1">Cell outer membrane</location>
        <topology evidence="1">Multi-pass membrane protein</topology>
    </subcellularLocation>
</comment>
<evidence type="ECO:0000256" key="8">
    <source>
        <dbReference type="SAM" id="MobiDB-lite"/>
    </source>
</evidence>
<dbReference type="GO" id="GO:0009279">
    <property type="term" value="C:cell outer membrane"/>
    <property type="evidence" value="ECO:0007669"/>
    <property type="project" value="UniProtKB-SubCell"/>
</dbReference>
<evidence type="ECO:0000256" key="1">
    <source>
        <dbReference type="ARBA" id="ARBA00004571"/>
    </source>
</evidence>
<dbReference type="PANTHER" id="PTHR35093:SF8">
    <property type="entry name" value="OUTER MEMBRANE PROTEIN NMB0088-RELATED"/>
    <property type="match status" value="1"/>
</dbReference>
<dbReference type="InterPro" id="IPR005017">
    <property type="entry name" value="OMPP1/FadL/TodX"/>
</dbReference>
<evidence type="ECO:0000256" key="4">
    <source>
        <dbReference type="ARBA" id="ARBA00022692"/>
    </source>
</evidence>
<evidence type="ECO:0000256" key="7">
    <source>
        <dbReference type="ARBA" id="ARBA00023237"/>
    </source>
</evidence>
<dbReference type="Pfam" id="PF03349">
    <property type="entry name" value="Toluene_X"/>
    <property type="match status" value="1"/>
</dbReference>
<evidence type="ECO:0000256" key="9">
    <source>
        <dbReference type="SAM" id="SignalP"/>
    </source>
</evidence>
<proteinExistence type="inferred from homology"/>
<comment type="similarity">
    <text evidence="2">Belongs to the OmpP1/FadL family.</text>
</comment>
<reference evidence="10 11" key="1">
    <citation type="journal article" date="2020" name="Microorganisms">
        <title>Osmotic Adaptation and Compatible Solute Biosynthesis of Phototrophic Bacteria as Revealed from Genome Analyses.</title>
        <authorList>
            <person name="Imhoff J.F."/>
            <person name="Rahn T."/>
            <person name="Kunzel S."/>
            <person name="Keller A."/>
            <person name="Neulinger S.C."/>
        </authorList>
    </citation>
    <scope>NUCLEOTIDE SEQUENCE [LARGE SCALE GENOMIC DNA]</scope>
    <source>
        <strain evidence="10 11">DSM 21303</strain>
    </source>
</reference>
<accession>A0A9X1B9C5</accession>
<evidence type="ECO:0000313" key="10">
    <source>
        <dbReference type="EMBL" id="MBK1645153.1"/>
    </source>
</evidence>
<dbReference type="GO" id="GO:0015483">
    <property type="term" value="F:long-chain fatty acid transporting porin activity"/>
    <property type="evidence" value="ECO:0007669"/>
    <property type="project" value="TreeGrafter"/>
</dbReference>
<dbReference type="Proteomes" id="UP001138802">
    <property type="component" value="Unassembled WGS sequence"/>
</dbReference>
<keyword evidence="11" id="KW-1185">Reference proteome</keyword>
<keyword evidence="7" id="KW-0998">Cell outer membrane</keyword>
<evidence type="ECO:0000256" key="5">
    <source>
        <dbReference type="ARBA" id="ARBA00022729"/>
    </source>
</evidence>
<name>A0A9X1B9C5_9GAMM</name>
<organism evidence="10 11">
    <name type="scientific">Thiocapsa imhoffii</name>
    <dbReference type="NCBI Taxonomy" id="382777"/>
    <lineage>
        <taxon>Bacteria</taxon>
        <taxon>Pseudomonadati</taxon>
        <taxon>Pseudomonadota</taxon>
        <taxon>Gammaproteobacteria</taxon>
        <taxon>Chromatiales</taxon>
        <taxon>Chromatiaceae</taxon>
        <taxon>Thiocapsa</taxon>
    </lineage>
</organism>
<dbReference type="RefSeq" id="WP_200387962.1">
    <property type="nucleotide sequence ID" value="NZ_NRSD01000010.1"/>
</dbReference>
<dbReference type="AlphaFoldDB" id="A0A9X1B9C5"/>
<comment type="caution">
    <text evidence="10">The sequence shown here is derived from an EMBL/GenBank/DDBJ whole genome shotgun (WGS) entry which is preliminary data.</text>
</comment>
<evidence type="ECO:0000256" key="2">
    <source>
        <dbReference type="ARBA" id="ARBA00008163"/>
    </source>
</evidence>
<sequence length="497" mass="53705">MNVALKWPLAVAVAACASVPTLAVATNGYFSHGWGTKSKAMAGVATALPQDTLVAATNPAGMAFVGNSLDVALAFFRPIPRGYEANQDFAVDGTSGFPLGPFITPGRYDSDGDWFLIPSFGFNYEIDARQTIGIAVFGNGGLNTEYRSRPVWENFAAAPNQVGIGPGMSPPPGTIASPQGLLFTQTNPPQPVTDPNMPPPPNGGNANPGGVLTATTPTGVSLEQLFIEIPYTLKIGDGRQSIGIAPVFAVQSFEAKGLQPFRAASFYPDQVSNNGKNWSYGGGLHLGWYGEINDQWALGLSYRTKMWMTAFDDYKGLFADGGSFDIPAMLNVGVAWKARPDLTLAFDYQRIFYDEIDAIANSNDQDLTPCFTQTPKPVFCLGGKDGLGFGWSSMDVFKLGLRYDASEQLSLMAGASYNSEFATNRQALLNILAPATVRWHLALGAAYRVTERDEFAFSFAYMPREELKGTSPSITQTQTGSIYMEQMEIQIGWNHRF</sequence>
<protein>
    <submittedName>
        <fullName evidence="10">Hydrocarbon degradation protein</fullName>
    </submittedName>
</protein>
<feature type="signal peptide" evidence="9">
    <location>
        <begin position="1"/>
        <end position="25"/>
    </location>
</feature>
<evidence type="ECO:0000256" key="3">
    <source>
        <dbReference type="ARBA" id="ARBA00022452"/>
    </source>
</evidence>
<dbReference type="Gene3D" id="2.40.160.60">
    <property type="entry name" value="Outer membrane protein transport protein (OMPP1/FadL/TodX)"/>
    <property type="match status" value="2"/>
</dbReference>
<keyword evidence="6" id="KW-0472">Membrane</keyword>
<keyword evidence="5 9" id="KW-0732">Signal</keyword>
<dbReference type="EMBL" id="NRSD01000010">
    <property type="protein sequence ID" value="MBK1645153.1"/>
    <property type="molecule type" value="Genomic_DNA"/>
</dbReference>
<evidence type="ECO:0000256" key="6">
    <source>
        <dbReference type="ARBA" id="ARBA00023136"/>
    </source>
</evidence>
<feature type="chain" id="PRO_5040873522" evidence="9">
    <location>
        <begin position="26"/>
        <end position="497"/>
    </location>
</feature>
<feature type="region of interest" description="Disordered" evidence="8">
    <location>
        <begin position="188"/>
        <end position="211"/>
    </location>
</feature>
<evidence type="ECO:0000313" key="11">
    <source>
        <dbReference type="Proteomes" id="UP001138802"/>
    </source>
</evidence>